<proteinExistence type="predicted"/>
<organism evidence="1 2">
    <name type="scientific">Ahrensia marina</name>
    <dbReference type="NCBI Taxonomy" id="1514904"/>
    <lineage>
        <taxon>Bacteria</taxon>
        <taxon>Pseudomonadati</taxon>
        <taxon>Pseudomonadota</taxon>
        <taxon>Alphaproteobacteria</taxon>
        <taxon>Hyphomicrobiales</taxon>
        <taxon>Ahrensiaceae</taxon>
        <taxon>Ahrensia</taxon>
    </lineage>
</organism>
<sequence>MIIFEIDHPDLKSAQHRHPKTTIYALSNIKTRKGHKMIDLKKNKTAIAAVALIAAMQMGITTASAEINAPKDKPATVELDNQATGSIQTCDPFASNADIICRITKGNPNPQFPSAPTGNFGI</sequence>
<dbReference type="EMBL" id="JXMU01000001">
    <property type="protein sequence ID" value="KPB02799.1"/>
    <property type="molecule type" value="Genomic_DNA"/>
</dbReference>
<dbReference type="RefSeq" id="WP_053997356.1">
    <property type="nucleotide sequence ID" value="NZ_JXMU01000001.1"/>
</dbReference>
<evidence type="ECO:0000313" key="1">
    <source>
        <dbReference type="EMBL" id="KPB02799.1"/>
    </source>
</evidence>
<accession>A0A0M9GQ46</accession>
<evidence type="ECO:0000313" key="2">
    <source>
        <dbReference type="Proteomes" id="UP000038011"/>
    </source>
</evidence>
<dbReference type="Proteomes" id="UP000038011">
    <property type="component" value="Unassembled WGS sequence"/>
</dbReference>
<dbReference type="OrthoDB" id="9938417at2"/>
<dbReference type="AlphaFoldDB" id="A0A0M9GQ46"/>
<comment type="caution">
    <text evidence="1">The sequence shown here is derived from an EMBL/GenBank/DDBJ whole genome shotgun (WGS) entry which is preliminary data.</text>
</comment>
<reference evidence="1 2" key="1">
    <citation type="submission" date="2015-01" db="EMBL/GenBank/DDBJ databases">
        <title>Ahrensia donghaiensis sp. nov., a novel dimethylsulphoniopropionate-cleavage bacterium isolated from seawater and emended descriptions of the genus Ahrensia and Ahrensia kielensis.</title>
        <authorList>
            <person name="Liu J."/>
        </authorList>
    </citation>
    <scope>NUCLEOTIDE SEQUENCE [LARGE SCALE GENOMIC DNA]</scope>
    <source>
        <strain evidence="1 2">LZD062</strain>
    </source>
</reference>
<protein>
    <submittedName>
        <fullName evidence="1">Uncharacterized protein</fullName>
    </submittedName>
</protein>
<name>A0A0M9GQ46_9HYPH</name>
<keyword evidence="2" id="KW-1185">Reference proteome</keyword>
<gene>
    <name evidence="1" type="ORF">SU32_00490</name>
</gene>
<dbReference type="PATRIC" id="fig|1514904.3.peg.100"/>